<dbReference type="Proteomes" id="UP001232001">
    <property type="component" value="Chromosome"/>
</dbReference>
<name>A0ABY8L5C6_9FLAO</name>
<organism evidence="2 3">
    <name type="scientific">Tenacibaculum tangerinum</name>
    <dbReference type="NCBI Taxonomy" id="3038772"/>
    <lineage>
        <taxon>Bacteria</taxon>
        <taxon>Pseudomonadati</taxon>
        <taxon>Bacteroidota</taxon>
        <taxon>Flavobacteriia</taxon>
        <taxon>Flavobacteriales</taxon>
        <taxon>Flavobacteriaceae</taxon>
        <taxon>Tenacibaculum</taxon>
    </lineage>
</organism>
<feature type="transmembrane region" description="Helical" evidence="1">
    <location>
        <begin position="140"/>
        <end position="163"/>
    </location>
</feature>
<feature type="transmembrane region" description="Helical" evidence="1">
    <location>
        <begin position="78"/>
        <end position="98"/>
    </location>
</feature>
<proteinExistence type="predicted"/>
<dbReference type="EMBL" id="CP122539">
    <property type="protein sequence ID" value="WGH75125.1"/>
    <property type="molecule type" value="Genomic_DNA"/>
</dbReference>
<accession>A0ABY8L5C6</accession>
<feature type="transmembrane region" description="Helical" evidence="1">
    <location>
        <begin position="44"/>
        <end position="66"/>
    </location>
</feature>
<evidence type="ECO:0000313" key="3">
    <source>
        <dbReference type="Proteomes" id="UP001232001"/>
    </source>
</evidence>
<feature type="transmembrane region" description="Helical" evidence="1">
    <location>
        <begin position="200"/>
        <end position="218"/>
    </location>
</feature>
<keyword evidence="1" id="KW-1133">Transmembrane helix</keyword>
<keyword evidence="1" id="KW-0812">Transmembrane</keyword>
<feature type="transmembrane region" description="Helical" evidence="1">
    <location>
        <begin position="224"/>
        <end position="244"/>
    </location>
</feature>
<feature type="transmembrane region" description="Helical" evidence="1">
    <location>
        <begin position="110"/>
        <end position="128"/>
    </location>
</feature>
<evidence type="ECO:0000313" key="2">
    <source>
        <dbReference type="EMBL" id="WGH75125.1"/>
    </source>
</evidence>
<dbReference type="PANTHER" id="PTHR33802:SF1">
    <property type="entry name" value="XK-RELATED PROTEIN"/>
    <property type="match status" value="1"/>
</dbReference>
<sequence>MKKAYSILNLLVVLYPFLEMFIDKNQGKAISSVDIQATNLFSPAGYAFAIWFFIYLGLLIFSIHQIRVAFGKTKDEDTLLKVGPFLILALLINQFWSYQWQQGNIELSPYLLFASFACLMVIVVRLQMQIVEAPKAVRRYTWLPISLFSGWMMAASVVGLSTYLSYLGLGSDATYVNWTVAVIIVVMLLYVYMLFTRNMVVFALVGVWTLVAIAIDHWSNSTTLVWTALSAATLLIMAILLKVLNKKNFAVIF</sequence>
<reference evidence="2 3" key="1">
    <citation type="submission" date="2023-04" db="EMBL/GenBank/DDBJ databases">
        <title>Tenacibaculum tangerinum sp. nov., isolated from sea tidal flat of South Korea.</title>
        <authorList>
            <person name="Lee S.H."/>
            <person name="Kim J.-J."/>
        </authorList>
    </citation>
    <scope>NUCLEOTIDE SEQUENCE [LARGE SCALE GENOMIC DNA]</scope>
    <source>
        <strain evidence="2 3">GRR-S3-23</strain>
    </source>
</reference>
<keyword evidence="1" id="KW-0472">Membrane</keyword>
<protein>
    <recommendedName>
        <fullName evidence="4">Tryptophan-rich sensory protein</fullName>
    </recommendedName>
</protein>
<feature type="transmembrane region" description="Helical" evidence="1">
    <location>
        <begin position="175"/>
        <end position="193"/>
    </location>
</feature>
<evidence type="ECO:0008006" key="4">
    <source>
        <dbReference type="Google" id="ProtNLM"/>
    </source>
</evidence>
<evidence type="ECO:0000256" key="1">
    <source>
        <dbReference type="SAM" id="Phobius"/>
    </source>
</evidence>
<gene>
    <name evidence="2" type="ORF">P8625_13770</name>
</gene>
<dbReference type="RefSeq" id="WP_279651015.1">
    <property type="nucleotide sequence ID" value="NZ_CP122539.1"/>
</dbReference>
<keyword evidence="3" id="KW-1185">Reference proteome</keyword>
<dbReference type="PANTHER" id="PTHR33802">
    <property type="entry name" value="SI:CH211-161H7.5-RELATED"/>
    <property type="match status" value="1"/>
</dbReference>